<reference evidence="1" key="2">
    <citation type="submission" date="2021-04" db="EMBL/GenBank/DDBJ databases">
        <authorList>
            <person name="Gilroy R."/>
        </authorList>
    </citation>
    <scope>NUCLEOTIDE SEQUENCE</scope>
    <source>
        <strain evidence="1">ChiHjej13B12-4958</strain>
    </source>
</reference>
<dbReference type="EMBL" id="DWVP01000024">
    <property type="protein sequence ID" value="HJC86304.1"/>
    <property type="molecule type" value="Genomic_DNA"/>
</dbReference>
<proteinExistence type="predicted"/>
<evidence type="ECO:0000313" key="2">
    <source>
        <dbReference type="Proteomes" id="UP000823858"/>
    </source>
</evidence>
<name>A0A9D2QEW9_9CORY</name>
<dbReference type="AlphaFoldDB" id="A0A9D2QEW9"/>
<sequence length="179" mass="18701">MSLLPPKLHLRIIAEVPDPYEPTSPVSIPLGAGLCATVLDGDTAVTTGDLETLSATASRLWQDAASAMLTTLGDLTAAHGTALRHRDLGDGVREIAVVDEVFPAAGLIAHPLLATPTHRMLSALADYRAPSGGALVVTLDQRLLVTSTGQLPEGHGELLSPPLDMSAGYCREIRLESVP</sequence>
<protein>
    <submittedName>
        <fullName evidence="1">Uncharacterized protein</fullName>
    </submittedName>
</protein>
<evidence type="ECO:0000313" key="1">
    <source>
        <dbReference type="EMBL" id="HJC86304.1"/>
    </source>
</evidence>
<organism evidence="1 2">
    <name type="scientific">Candidatus Corynebacterium faecigallinarum</name>
    <dbReference type="NCBI Taxonomy" id="2838528"/>
    <lineage>
        <taxon>Bacteria</taxon>
        <taxon>Bacillati</taxon>
        <taxon>Actinomycetota</taxon>
        <taxon>Actinomycetes</taxon>
        <taxon>Mycobacteriales</taxon>
        <taxon>Corynebacteriaceae</taxon>
        <taxon>Corynebacterium</taxon>
    </lineage>
</organism>
<comment type="caution">
    <text evidence="1">The sequence shown here is derived from an EMBL/GenBank/DDBJ whole genome shotgun (WGS) entry which is preliminary data.</text>
</comment>
<accession>A0A9D2QEW9</accession>
<dbReference type="Proteomes" id="UP000823858">
    <property type="component" value="Unassembled WGS sequence"/>
</dbReference>
<reference evidence="1" key="1">
    <citation type="journal article" date="2021" name="PeerJ">
        <title>Extensive microbial diversity within the chicken gut microbiome revealed by metagenomics and culture.</title>
        <authorList>
            <person name="Gilroy R."/>
            <person name="Ravi A."/>
            <person name="Getino M."/>
            <person name="Pursley I."/>
            <person name="Horton D.L."/>
            <person name="Alikhan N.F."/>
            <person name="Baker D."/>
            <person name="Gharbi K."/>
            <person name="Hall N."/>
            <person name="Watson M."/>
            <person name="Adriaenssens E.M."/>
            <person name="Foster-Nyarko E."/>
            <person name="Jarju S."/>
            <person name="Secka A."/>
            <person name="Antonio M."/>
            <person name="Oren A."/>
            <person name="Chaudhuri R.R."/>
            <person name="La Ragione R."/>
            <person name="Hildebrand F."/>
            <person name="Pallen M.J."/>
        </authorList>
    </citation>
    <scope>NUCLEOTIDE SEQUENCE</scope>
    <source>
        <strain evidence="1">ChiHjej13B12-4958</strain>
    </source>
</reference>
<gene>
    <name evidence="1" type="ORF">H9751_12355</name>
</gene>